<dbReference type="SUPFAM" id="SSF54593">
    <property type="entry name" value="Glyoxalase/Bleomycin resistance protein/Dihydroxybiphenyl dioxygenase"/>
    <property type="match status" value="1"/>
</dbReference>
<gene>
    <name evidence="2" type="ORF">DUT91_14210</name>
</gene>
<dbReference type="Pfam" id="PF00903">
    <property type="entry name" value="Glyoxalase"/>
    <property type="match status" value="1"/>
</dbReference>
<dbReference type="Proteomes" id="UP000253420">
    <property type="component" value="Unassembled WGS sequence"/>
</dbReference>
<protein>
    <submittedName>
        <fullName evidence="2">VOC family protein</fullName>
    </submittedName>
</protein>
<keyword evidence="3" id="KW-1185">Reference proteome</keyword>
<evidence type="ECO:0000259" key="1">
    <source>
        <dbReference type="PROSITE" id="PS51819"/>
    </source>
</evidence>
<dbReference type="PROSITE" id="PS51819">
    <property type="entry name" value="VOC"/>
    <property type="match status" value="1"/>
</dbReference>
<dbReference type="InterPro" id="IPR037523">
    <property type="entry name" value="VOC_core"/>
</dbReference>
<sequence>MIGYTMVGTNDLERSLAFYDPIMEAMGLDPCWRDHLSASWGRKDDETVPRFFTGYPFDGKAANVGNGVMTAFQLENATIIDRLYELAMKNGGSGEGRPGFRPQYAEDFYAAYVRDPDGNKLAFVCYHARAVPA</sequence>
<dbReference type="OrthoDB" id="9807407at2"/>
<dbReference type="InterPro" id="IPR029068">
    <property type="entry name" value="Glyas_Bleomycin-R_OHBP_Dase"/>
</dbReference>
<name>A0A368K213_9HYPH</name>
<evidence type="ECO:0000313" key="2">
    <source>
        <dbReference type="EMBL" id="RCS23427.1"/>
    </source>
</evidence>
<dbReference type="PANTHER" id="PTHR35006">
    <property type="entry name" value="GLYOXALASE FAMILY PROTEIN (AFU_ORTHOLOGUE AFUA_5G14830)"/>
    <property type="match status" value="1"/>
</dbReference>
<reference evidence="2 3" key="1">
    <citation type="submission" date="2018-07" db="EMBL/GenBank/DDBJ databases">
        <title>The draft genome of Phyllobacterium salinisoli.</title>
        <authorList>
            <person name="Liu L."/>
            <person name="Li L."/>
            <person name="Zhang X."/>
            <person name="Liang L."/>
        </authorList>
    </citation>
    <scope>NUCLEOTIDE SEQUENCE [LARGE SCALE GENOMIC DNA]</scope>
    <source>
        <strain evidence="2 3">LLAN61</strain>
    </source>
</reference>
<proteinExistence type="predicted"/>
<dbReference type="CDD" id="cd07262">
    <property type="entry name" value="VOC_like"/>
    <property type="match status" value="1"/>
</dbReference>
<dbReference type="RefSeq" id="WP_114441041.1">
    <property type="nucleotide sequence ID" value="NZ_QOZG01000005.1"/>
</dbReference>
<dbReference type="PANTHER" id="PTHR35006:SF2">
    <property type="entry name" value="GLYOXALASE FAMILY PROTEIN (AFU_ORTHOLOGUE AFUA_5G14830)"/>
    <property type="match status" value="1"/>
</dbReference>
<comment type="caution">
    <text evidence="2">The sequence shown here is derived from an EMBL/GenBank/DDBJ whole genome shotgun (WGS) entry which is preliminary data.</text>
</comment>
<accession>A0A368K213</accession>
<dbReference type="InterPro" id="IPR004360">
    <property type="entry name" value="Glyas_Fos-R_dOase_dom"/>
</dbReference>
<dbReference type="EMBL" id="QOZG01000005">
    <property type="protein sequence ID" value="RCS23427.1"/>
    <property type="molecule type" value="Genomic_DNA"/>
</dbReference>
<dbReference type="Gene3D" id="3.10.180.10">
    <property type="entry name" value="2,3-Dihydroxybiphenyl 1,2-Dioxygenase, domain 1"/>
    <property type="match status" value="1"/>
</dbReference>
<organism evidence="2 3">
    <name type="scientific">Phyllobacterium salinisoli</name>
    <dbReference type="NCBI Taxonomy" id="1899321"/>
    <lineage>
        <taxon>Bacteria</taxon>
        <taxon>Pseudomonadati</taxon>
        <taxon>Pseudomonadota</taxon>
        <taxon>Alphaproteobacteria</taxon>
        <taxon>Hyphomicrobiales</taxon>
        <taxon>Phyllobacteriaceae</taxon>
        <taxon>Phyllobacterium</taxon>
    </lineage>
</organism>
<dbReference type="AlphaFoldDB" id="A0A368K213"/>
<evidence type="ECO:0000313" key="3">
    <source>
        <dbReference type="Proteomes" id="UP000253420"/>
    </source>
</evidence>
<feature type="domain" description="VOC" evidence="1">
    <location>
        <begin position="1"/>
        <end position="126"/>
    </location>
</feature>